<comment type="caution">
    <text evidence="2">The sequence shown here is derived from an EMBL/GenBank/DDBJ whole genome shotgun (WGS) entry which is preliminary data.</text>
</comment>
<accession>A0A0P6XM86</accession>
<keyword evidence="1" id="KW-0732">Signal</keyword>
<dbReference type="EMBL" id="LGCL01000045">
    <property type="protein sequence ID" value="KPL70028.1"/>
    <property type="molecule type" value="Genomic_DNA"/>
</dbReference>
<keyword evidence="3" id="KW-1185">Reference proteome</keyword>
<feature type="chain" id="PRO_5006133125" description="PrcB C-terminal domain-containing protein" evidence="1">
    <location>
        <begin position="30"/>
        <end position="212"/>
    </location>
</feature>
<name>A0A0P6XM86_9CHLR</name>
<feature type="signal peptide" evidence="1">
    <location>
        <begin position="1"/>
        <end position="29"/>
    </location>
</feature>
<evidence type="ECO:0000313" key="2">
    <source>
        <dbReference type="EMBL" id="KPL70028.1"/>
    </source>
</evidence>
<dbReference type="Proteomes" id="UP000050417">
    <property type="component" value="Unassembled WGS sequence"/>
</dbReference>
<gene>
    <name evidence="2" type="ORF">ADN00_18365</name>
</gene>
<evidence type="ECO:0000313" key="3">
    <source>
        <dbReference type="Proteomes" id="UP000050417"/>
    </source>
</evidence>
<dbReference type="OrthoDB" id="166025at2"/>
<evidence type="ECO:0008006" key="4">
    <source>
        <dbReference type="Google" id="ProtNLM"/>
    </source>
</evidence>
<organism evidence="2 3">
    <name type="scientific">Ornatilinea apprima</name>
    <dbReference type="NCBI Taxonomy" id="1134406"/>
    <lineage>
        <taxon>Bacteria</taxon>
        <taxon>Bacillati</taxon>
        <taxon>Chloroflexota</taxon>
        <taxon>Anaerolineae</taxon>
        <taxon>Anaerolineales</taxon>
        <taxon>Anaerolineaceae</taxon>
        <taxon>Ornatilinea</taxon>
    </lineage>
</organism>
<sequence length="212" mass="21636">MELKRKITIISFCLAGLVLSSSGCSLLPAANTAAEASPTATATPQADATMTIPPTVTRAPTSTATVTPVVVSATNTPQPALTLAIENATFTLAGGSPVYTVNFARPEAGCGWLGLAGQVFDAQAVPLPNLLVVVEGYLGETPVEGLALTGSSPAYGPGGYEVVLGRLPVESSKALTVSLFDLEGNLLASRVALDTYADCGKNLILVNFEAVR</sequence>
<dbReference type="STRING" id="1134406.ADN00_18365"/>
<proteinExistence type="predicted"/>
<evidence type="ECO:0000256" key="1">
    <source>
        <dbReference type="SAM" id="SignalP"/>
    </source>
</evidence>
<protein>
    <recommendedName>
        <fullName evidence="4">PrcB C-terminal domain-containing protein</fullName>
    </recommendedName>
</protein>
<reference evidence="2 3" key="1">
    <citation type="submission" date="2015-07" db="EMBL/GenBank/DDBJ databases">
        <title>Genome sequence of Ornatilinea apprima DSM 23815.</title>
        <authorList>
            <person name="Hemp J."/>
            <person name="Ward L.M."/>
            <person name="Pace L.A."/>
            <person name="Fischer W.W."/>
        </authorList>
    </citation>
    <scope>NUCLEOTIDE SEQUENCE [LARGE SCALE GENOMIC DNA]</scope>
    <source>
        <strain evidence="2 3">P3M-1</strain>
    </source>
</reference>
<dbReference type="PROSITE" id="PS51257">
    <property type="entry name" value="PROKAR_LIPOPROTEIN"/>
    <property type="match status" value="1"/>
</dbReference>
<dbReference type="AlphaFoldDB" id="A0A0P6XM86"/>
<dbReference type="RefSeq" id="WP_075064505.1">
    <property type="nucleotide sequence ID" value="NZ_LGCL01000045.1"/>
</dbReference>